<feature type="domain" description="PDZ" evidence="12">
    <location>
        <begin position="204"/>
        <end position="247"/>
    </location>
</feature>
<evidence type="ECO:0000313" key="14">
    <source>
        <dbReference type="Proteomes" id="UP000182264"/>
    </source>
</evidence>
<keyword evidence="14" id="KW-1185">Reference proteome</keyword>
<feature type="transmembrane region" description="Helical" evidence="11">
    <location>
        <begin position="416"/>
        <end position="434"/>
    </location>
</feature>
<keyword evidence="9 11" id="KW-0482">Metalloprotease</keyword>
<dbReference type="SUPFAM" id="SSF50156">
    <property type="entry name" value="PDZ domain-like"/>
    <property type="match status" value="2"/>
</dbReference>
<keyword evidence="6 11" id="KW-0378">Hydrolase</keyword>
<organism evidence="13 14">
    <name type="scientific">Syntrophotalea acetylenica</name>
    <name type="common">Pelobacter acetylenicus</name>
    <dbReference type="NCBI Taxonomy" id="29542"/>
    <lineage>
        <taxon>Bacteria</taxon>
        <taxon>Pseudomonadati</taxon>
        <taxon>Thermodesulfobacteriota</taxon>
        <taxon>Desulfuromonadia</taxon>
        <taxon>Desulfuromonadales</taxon>
        <taxon>Syntrophotaleaceae</taxon>
        <taxon>Syntrophotalea</taxon>
    </lineage>
</organism>
<sequence>MLKIAGGILMLGILVFVHELGHFLVAKCCRVKVLKFSLGFGPKLFSRTWGETEYKICLIPLGGYVQMLGEGAEDEQQPVTEADRSRSFAEKPVLQRLAIVAAGPAMNLALPFLFLPLAYFLGMDQPKFLDRPACVGYVVGESFAARAGFQTSDCIFQVDGTETVSWAETEKQLLSHAGREMSLLIKRDAEILELLLPPEAPVAEGMQGIGLMPQQSAVIGFLDPGTPAALAGLQPGDRIVAIGGTEVMSWYDIHTLVQAGEGRALSVTVMRAGRQSILNITPELKGENEAGQPRYIIGVGPQVEAEFKRYAFADAVGEGFARGAELVDLTLLFLRKLFAGHISAQNIGGPIMVVQMAGAVAEEVDVAKILSMLAFLSVQLGILNLLPVPILDGGHLLFGLVELVRRKPLSEQAREVAQQIGLAMIVLLMAWAFYNDIMRILRLQFGG</sequence>
<proteinExistence type="inferred from homology"/>
<dbReference type="Pfam" id="PF17820">
    <property type="entry name" value="PDZ_6"/>
    <property type="match status" value="1"/>
</dbReference>
<evidence type="ECO:0000256" key="8">
    <source>
        <dbReference type="ARBA" id="ARBA00022989"/>
    </source>
</evidence>
<dbReference type="GO" id="GO:0004222">
    <property type="term" value="F:metalloendopeptidase activity"/>
    <property type="evidence" value="ECO:0007669"/>
    <property type="project" value="InterPro"/>
</dbReference>
<evidence type="ECO:0000259" key="12">
    <source>
        <dbReference type="PROSITE" id="PS50106"/>
    </source>
</evidence>
<dbReference type="CDD" id="cd23081">
    <property type="entry name" value="cpPDZ_EcRseP-like"/>
    <property type="match status" value="1"/>
</dbReference>
<feature type="transmembrane region" description="Helical" evidence="11">
    <location>
        <begin position="97"/>
        <end position="121"/>
    </location>
</feature>
<dbReference type="InterPro" id="IPR008915">
    <property type="entry name" value="Peptidase_M50"/>
</dbReference>
<dbReference type="GO" id="GO:0016020">
    <property type="term" value="C:membrane"/>
    <property type="evidence" value="ECO:0007669"/>
    <property type="project" value="UniProtKB-SubCell"/>
</dbReference>
<comment type="similarity">
    <text evidence="3 11">Belongs to the peptidase M50B family.</text>
</comment>
<dbReference type="AlphaFoldDB" id="A0A1L3GJI7"/>
<dbReference type="InterPro" id="IPR004387">
    <property type="entry name" value="Pept_M50_Zn"/>
</dbReference>
<keyword evidence="10 11" id="KW-0472">Membrane</keyword>
<gene>
    <name evidence="13" type="ORF">A7E75_14285</name>
</gene>
<reference evidence="13 14" key="1">
    <citation type="journal article" date="2017" name="Genome Announc.">
        <title>Complete Genome Sequences of Two Acetylene-Fermenting Pelobacter acetylenicus Strains.</title>
        <authorList>
            <person name="Sutton J.M."/>
            <person name="Baesman S.M."/>
            <person name="Fierst J.L."/>
            <person name="Poret-Peterson A.T."/>
            <person name="Oremland R.S."/>
            <person name="Dunlap D.S."/>
            <person name="Akob D.M."/>
        </authorList>
    </citation>
    <scope>NUCLEOTIDE SEQUENCE [LARGE SCALE GENOMIC DNA]</scope>
    <source>
        <strain evidence="13 14">DSM 3247</strain>
    </source>
</reference>
<name>A0A1L3GJI7_SYNAC</name>
<keyword evidence="7 11" id="KW-0862">Zinc</keyword>
<protein>
    <recommendedName>
        <fullName evidence="11">Zinc metalloprotease</fullName>
        <ecNumber evidence="11">3.4.24.-</ecNumber>
    </recommendedName>
</protein>
<evidence type="ECO:0000256" key="4">
    <source>
        <dbReference type="ARBA" id="ARBA00022670"/>
    </source>
</evidence>
<dbReference type="InterPro" id="IPR001478">
    <property type="entry name" value="PDZ"/>
</dbReference>
<evidence type="ECO:0000256" key="11">
    <source>
        <dbReference type="RuleBase" id="RU362031"/>
    </source>
</evidence>
<dbReference type="Pfam" id="PF02163">
    <property type="entry name" value="Peptidase_M50"/>
    <property type="match status" value="1"/>
</dbReference>
<dbReference type="InterPro" id="IPR041489">
    <property type="entry name" value="PDZ_6"/>
</dbReference>
<keyword evidence="5 11" id="KW-0812">Transmembrane</keyword>
<dbReference type="SMART" id="SM00228">
    <property type="entry name" value="PDZ"/>
    <property type="match status" value="2"/>
</dbReference>
<dbReference type="NCBIfam" id="TIGR00054">
    <property type="entry name" value="RIP metalloprotease RseP"/>
    <property type="match status" value="1"/>
</dbReference>
<dbReference type="GO" id="GO:0006508">
    <property type="term" value="P:proteolysis"/>
    <property type="evidence" value="ECO:0007669"/>
    <property type="project" value="UniProtKB-KW"/>
</dbReference>
<accession>A0A1L3GJI7</accession>
<dbReference type="PANTHER" id="PTHR42837:SF2">
    <property type="entry name" value="MEMBRANE METALLOPROTEASE ARASP2, CHLOROPLASTIC-RELATED"/>
    <property type="match status" value="1"/>
</dbReference>
<dbReference type="InterPro" id="IPR036034">
    <property type="entry name" value="PDZ_sf"/>
</dbReference>
<evidence type="ECO:0000256" key="2">
    <source>
        <dbReference type="ARBA" id="ARBA00004141"/>
    </source>
</evidence>
<dbReference type="CDD" id="cd06163">
    <property type="entry name" value="S2P-M50_PDZ_RseP-like"/>
    <property type="match status" value="2"/>
</dbReference>
<keyword evidence="11" id="KW-0479">Metal-binding</keyword>
<evidence type="ECO:0000313" key="13">
    <source>
        <dbReference type="EMBL" id="APG26045.1"/>
    </source>
</evidence>
<dbReference type="PANTHER" id="PTHR42837">
    <property type="entry name" value="REGULATOR OF SIGMA-E PROTEASE RSEP"/>
    <property type="match status" value="1"/>
</dbReference>
<dbReference type="Proteomes" id="UP000182264">
    <property type="component" value="Chromosome"/>
</dbReference>
<evidence type="ECO:0000256" key="3">
    <source>
        <dbReference type="ARBA" id="ARBA00007931"/>
    </source>
</evidence>
<dbReference type="PROSITE" id="PS50106">
    <property type="entry name" value="PDZ"/>
    <property type="match status" value="1"/>
</dbReference>
<keyword evidence="8 11" id="KW-1133">Transmembrane helix</keyword>
<dbReference type="Gene3D" id="2.30.42.10">
    <property type="match status" value="2"/>
</dbReference>
<evidence type="ECO:0000256" key="5">
    <source>
        <dbReference type="ARBA" id="ARBA00022692"/>
    </source>
</evidence>
<evidence type="ECO:0000256" key="9">
    <source>
        <dbReference type="ARBA" id="ARBA00023049"/>
    </source>
</evidence>
<comment type="cofactor">
    <cofactor evidence="1 11">
        <name>Zn(2+)</name>
        <dbReference type="ChEBI" id="CHEBI:29105"/>
    </cofactor>
</comment>
<comment type="subcellular location">
    <subcellularLocation>
        <location evidence="2">Membrane</location>
        <topology evidence="2">Multi-pass membrane protein</topology>
    </subcellularLocation>
</comment>
<dbReference type="EC" id="3.4.24.-" evidence="11"/>
<evidence type="ECO:0000256" key="1">
    <source>
        <dbReference type="ARBA" id="ARBA00001947"/>
    </source>
</evidence>
<evidence type="ECO:0000256" key="7">
    <source>
        <dbReference type="ARBA" id="ARBA00022833"/>
    </source>
</evidence>
<evidence type="ECO:0000256" key="6">
    <source>
        <dbReference type="ARBA" id="ARBA00022801"/>
    </source>
</evidence>
<keyword evidence="4 13" id="KW-0645">Protease</keyword>
<dbReference type="GO" id="GO:0046872">
    <property type="term" value="F:metal ion binding"/>
    <property type="evidence" value="ECO:0007669"/>
    <property type="project" value="UniProtKB-KW"/>
</dbReference>
<dbReference type="EMBL" id="CP015518">
    <property type="protein sequence ID" value="APG26045.1"/>
    <property type="molecule type" value="Genomic_DNA"/>
</dbReference>
<evidence type="ECO:0000256" key="10">
    <source>
        <dbReference type="ARBA" id="ARBA00023136"/>
    </source>
</evidence>
<dbReference type="RefSeq" id="WP_072287884.1">
    <property type="nucleotide sequence ID" value="NZ_CP015518.1"/>
</dbReference>